<feature type="compositionally biased region" description="Low complexity" evidence="1">
    <location>
        <begin position="1"/>
        <end position="18"/>
    </location>
</feature>
<gene>
    <name evidence="3" type="ORF">TCAL_10293</name>
</gene>
<name>A0A553NYN7_TIGCA</name>
<proteinExistence type="predicted"/>
<accession>A0A553NYN7</accession>
<dbReference type="PROSITE" id="PS50097">
    <property type="entry name" value="BTB"/>
    <property type="match status" value="1"/>
</dbReference>
<feature type="region of interest" description="Disordered" evidence="1">
    <location>
        <begin position="1"/>
        <end position="41"/>
    </location>
</feature>
<dbReference type="InterPro" id="IPR000210">
    <property type="entry name" value="BTB/POZ_dom"/>
</dbReference>
<dbReference type="OMA" id="DISLMAM"/>
<evidence type="ECO:0000313" key="4">
    <source>
        <dbReference type="Proteomes" id="UP000318571"/>
    </source>
</evidence>
<comment type="caution">
    <text evidence="3">The sequence shown here is derived from an EMBL/GenBank/DDBJ whole genome shotgun (WGS) entry which is preliminary data.</text>
</comment>
<dbReference type="Gene3D" id="1.25.40.420">
    <property type="match status" value="1"/>
</dbReference>
<keyword evidence="4" id="KW-1185">Reference proteome</keyword>
<feature type="domain" description="BTB" evidence="2">
    <location>
        <begin position="192"/>
        <end position="233"/>
    </location>
</feature>
<evidence type="ECO:0000256" key="1">
    <source>
        <dbReference type="SAM" id="MobiDB-lite"/>
    </source>
</evidence>
<dbReference type="EMBL" id="VCGU01000009">
    <property type="protein sequence ID" value="TRY70528.1"/>
    <property type="molecule type" value="Genomic_DNA"/>
</dbReference>
<dbReference type="Proteomes" id="UP000318571">
    <property type="component" value="Chromosome 9"/>
</dbReference>
<dbReference type="Gene3D" id="3.30.710.10">
    <property type="entry name" value="Potassium Channel Kv1.1, Chain A"/>
    <property type="match status" value="1"/>
</dbReference>
<dbReference type="InterPro" id="IPR011333">
    <property type="entry name" value="SKP1/BTB/POZ_sf"/>
</dbReference>
<reference evidence="3 4" key="1">
    <citation type="journal article" date="2018" name="Nat. Ecol. Evol.">
        <title>Genomic signatures of mitonuclear coevolution across populations of Tigriopus californicus.</title>
        <authorList>
            <person name="Barreto F.S."/>
            <person name="Watson E.T."/>
            <person name="Lima T.G."/>
            <person name="Willett C.S."/>
            <person name="Edmands S."/>
            <person name="Li W."/>
            <person name="Burton R.S."/>
        </authorList>
    </citation>
    <scope>NUCLEOTIDE SEQUENCE [LARGE SCALE GENOMIC DNA]</scope>
    <source>
        <strain evidence="3 4">San Diego</strain>
    </source>
</reference>
<sequence>MAAAAAPVHPVPSCSSSARSGENKRKRSGSTKAEETAELPPATNFTEIDLDHFSQTHDIKIRNFKQCIHEDPTFVWQFANPNHVEDSYKFRITLRSEVNHRGGMLISSGLYMTDGFILQVSNQSQKSINYILSAKILDEDGLVKITKTERFTARDDAQFTMVSFSSRYDKYISPQGTLFMQVKLDIRTGISSDVFRAMFSHEMKEARELQIRIEDVEPATLKDMLEFLYSDDVKGIGLSRTVKLLPLAEKYNIRSLCNFCVEALSTHITVEHAGEIAVLAEQHQIRPLLEKTINFMLINATRVVKTEGWRSVLQLCPEIANQIICSLSKHREDTSISEIITEDVFRRHISREREYLIDYPGVYVAAPPNNPEEEILPQFHVQPGNLEIEAADHVVDVDMPGLNVN</sequence>
<evidence type="ECO:0000259" key="2">
    <source>
        <dbReference type="PROSITE" id="PS50097"/>
    </source>
</evidence>
<dbReference type="AlphaFoldDB" id="A0A553NYN7"/>
<dbReference type="PANTHER" id="PTHR24413">
    <property type="entry name" value="SPECKLE-TYPE POZ PROTEIN"/>
    <property type="match status" value="1"/>
</dbReference>
<organism evidence="3 4">
    <name type="scientific">Tigriopus californicus</name>
    <name type="common">Marine copepod</name>
    <dbReference type="NCBI Taxonomy" id="6832"/>
    <lineage>
        <taxon>Eukaryota</taxon>
        <taxon>Metazoa</taxon>
        <taxon>Ecdysozoa</taxon>
        <taxon>Arthropoda</taxon>
        <taxon>Crustacea</taxon>
        <taxon>Multicrustacea</taxon>
        <taxon>Hexanauplia</taxon>
        <taxon>Copepoda</taxon>
        <taxon>Harpacticoida</taxon>
        <taxon>Harpacticidae</taxon>
        <taxon>Tigriopus</taxon>
    </lineage>
</organism>
<dbReference type="SUPFAM" id="SSF54695">
    <property type="entry name" value="POZ domain"/>
    <property type="match status" value="1"/>
</dbReference>
<evidence type="ECO:0000313" key="3">
    <source>
        <dbReference type="EMBL" id="TRY70528.1"/>
    </source>
</evidence>
<protein>
    <recommendedName>
        <fullName evidence="2">BTB domain-containing protein</fullName>
    </recommendedName>
</protein>
<dbReference type="STRING" id="6832.A0A553NYN7"/>
<dbReference type="Pfam" id="PF00651">
    <property type="entry name" value="BTB"/>
    <property type="match status" value="1"/>
</dbReference>